<dbReference type="AlphaFoldDB" id="A0A0B5NBL8"/>
<dbReference type="Proteomes" id="UP001181533">
    <property type="component" value="Unassembled WGS sequence"/>
</dbReference>
<sequence length="146" mass="17501">MTITKFEMYFHKETDEWIIKNSKTSEEDFLSHVLEERFNRESIEIEFTGFISKQEEVVKETLEPKVEESKPFVKVTDYEAVQHLLAGDIMLGMNSDTYLNYHRNHPYPDGKLSWRDINGKDMTPEGEVLDLEFVRKNEWWMKECRK</sequence>
<dbReference type="Proteomes" id="UP000501107">
    <property type="component" value="Plasmid unnamed3"/>
</dbReference>
<keyword evidence="3" id="KW-0614">Plasmid</keyword>
<evidence type="ECO:0000313" key="3">
    <source>
        <dbReference type="EMBL" id="QKH22791.1"/>
    </source>
</evidence>
<dbReference type="Proteomes" id="UP000031876">
    <property type="component" value="Plasmid 2"/>
</dbReference>
<dbReference type="EMBL" id="CP009334">
    <property type="protein sequence ID" value="AJG73795.1"/>
    <property type="molecule type" value="Genomic_DNA"/>
</dbReference>
<organism evidence="3 5">
    <name type="scientific">Bacillus thuringiensis</name>
    <dbReference type="NCBI Taxonomy" id="1428"/>
    <lineage>
        <taxon>Bacteria</taxon>
        <taxon>Bacillati</taxon>
        <taxon>Bacillota</taxon>
        <taxon>Bacilli</taxon>
        <taxon>Bacillales</taxon>
        <taxon>Bacillaceae</taxon>
        <taxon>Bacillus</taxon>
        <taxon>Bacillus cereus group</taxon>
    </lineage>
</organism>
<geneLocation type="plasmid" evidence="1 4">
    <name>2</name>
</geneLocation>
<name>A0A0B5NBL8_BACTU</name>
<proteinExistence type="predicted"/>
<reference evidence="1 4" key="1">
    <citation type="journal article" date="2015" name="Genome Announc.">
        <title>Complete genome sequences for 35 biothreat assay-relevant bacillus species.</title>
        <authorList>
            <person name="Johnson S.L."/>
            <person name="Daligault H.E."/>
            <person name="Davenport K.W."/>
            <person name="Jaissle J."/>
            <person name="Frey K.G."/>
            <person name="Ladner J.T."/>
            <person name="Broomall S.M."/>
            <person name="Bishop-Lilly K.A."/>
            <person name="Bruce D.C."/>
            <person name="Gibbons H.S."/>
            <person name="Coyne S.R."/>
            <person name="Lo C.C."/>
            <person name="Meincke L."/>
            <person name="Munk A.C."/>
            <person name="Koroleva G.I."/>
            <person name="Rosenzweig C.N."/>
            <person name="Palacios G.F."/>
            <person name="Redden C.L."/>
            <person name="Minogue T.D."/>
            <person name="Chain P.S."/>
        </authorList>
    </citation>
    <scope>NUCLEOTIDE SEQUENCE [LARGE SCALE GENOMIC DNA]</scope>
    <source>
        <strain evidence="1 4">HD1011</strain>
        <plasmid evidence="1 4">2</plasmid>
    </source>
</reference>
<dbReference type="EMBL" id="CP053979">
    <property type="protein sequence ID" value="QKH22791.1"/>
    <property type="molecule type" value="Genomic_DNA"/>
</dbReference>
<protein>
    <submittedName>
        <fullName evidence="3">Uncharacterized protein</fullName>
    </submittedName>
</protein>
<reference evidence="3 5" key="3">
    <citation type="submission" date="2020-05" db="EMBL/GenBank/DDBJ databases">
        <title>FDA dAtabase for Regulatory Grade micrObial Sequences (FDA-ARGOS): Supporting development and validation of Infectious Disease Dx tests.</title>
        <authorList>
            <person name="Nelson B."/>
            <person name="Plummer A."/>
            <person name="Tallon L."/>
            <person name="Sadzewicz L."/>
            <person name="Zhao X."/>
            <person name="Vavikolanu K."/>
            <person name="Mehta A."/>
            <person name="Aluvathingal J."/>
            <person name="Nadendla S."/>
            <person name="Myers T."/>
            <person name="Yan Y."/>
            <person name="Sichtig H."/>
        </authorList>
    </citation>
    <scope>NUCLEOTIDE SEQUENCE [LARGE SCALE GENOMIC DNA]</scope>
    <source>
        <strain evidence="3 5">FDAARGOS_795</strain>
        <plasmid evidence="3 5">unnamed3</plasmid>
    </source>
</reference>
<dbReference type="RefSeq" id="WP_000156437.1">
    <property type="nucleotide sequence ID" value="NZ_CP009334.1"/>
</dbReference>
<reference evidence="2" key="2">
    <citation type="submission" date="2019-07" db="EMBL/GenBank/DDBJ databases">
        <title>Phylogenomic Reclassification of ATCC Bacillus Strains and Various Taxa within the Genus Bacillus.</title>
        <authorList>
            <person name="Riojas M.A."/>
            <person name="Frank A.M."/>
            <person name="Fenn S.L."/>
            <person name="King S.P."/>
            <person name="Brower S.M."/>
            <person name="Hazbon M.H."/>
        </authorList>
    </citation>
    <scope>NUCLEOTIDE SEQUENCE</scope>
    <source>
        <strain evidence="2">ATCC 35646</strain>
    </source>
</reference>
<gene>
    <name evidence="1" type="ORF">BF38_5761</name>
    <name evidence="2" type="ORF">FO599_02055</name>
    <name evidence="3" type="ORF">FOC89_02050</name>
</gene>
<evidence type="ECO:0000313" key="5">
    <source>
        <dbReference type="Proteomes" id="UP000501107"/>
    </source>
</evidence>
<geneLocation type="plasmid" evidence="3 5">
    <name>unnamed3</name>
</geneLocation>
<evidence type="ECO:0000313" key="4">
    <source>
        <dbReference type="Proteomes" id="UP000031876"/>
    </source>
</evidence>
<dbReference type="EMBL" id="VKQN01000001">
    <property type="protein sequence ID" value="MDR4174916.1"/>
    <property type="molecule type" value="Genomic_DNA"/>
</dbReference>
<accession>A0A0B5NBL8</accession>
<dbReference type="KEGG" id="btw:BF38_5761"/>
<evidence type="ECO:0000313" key="1">
    <source>
        <dbReference type="EMBL" id="AJG73795.1"/>
    </source>
</evidence>
<evidence type="ECO:0000313" key="2">
    <source>
        <dbReference type="EMBL" id="MDR4174916.1"/>
    </source>
</evidence>